<dbReference type="eggNOG" id="ENOG502ZYSD">
    <property type="taxonomic scope" value="Bacteria"/>
</dbReference>
<dbReference type="Proteomes" id="UP000029221">
    <property type="component" value="Unassembled WGS sequence"/>
</dbReference>
<dbReference type="RefSeq" id="WP_042277962.1">
    <property type="nucleotide sequence ID" value="NZ_BBML01000002.1"/>
</dbReference>
<dbReference type="GO" id="GO:0016020">
    <property type="term" value="C:membrane"/>
    <property type="evidence" value="ECO:0007669"/>
    <property type="project" value="UniProtKB-SubCell"/>
</dbReference>
<sequence length="153" mass="17704">MTYHGKNDFPVYLYTILRIGLGLYLLFHALDHIIHFNQYLKDTEAYLGEDSMSTVLQLFIPIVPMIEFFIALMITMGLYTRSSLIGAIATGIIFIIAFFLFEDYDAGIVLLYSLAVKTLLLFTVKYNRISADYRNIQIAEKEMNELLRIKEQL</sequence>
<organism evidence="5 6">
    <name type="scientific">Nonlabens tegetincola</name>
    <dbReference type="NCBI Taxonomy" id="323273"/>
    <lineage>
        <taxon>Bacteria</taxon>
        <taxon>Pseudomonadati</taxon>
        <taxon>Bacteroidota</taxon>
        <taxon>Flavobacteriia</taxon>
        <taxon>Flavobacteriales</taxon>
        <taxon>Flavobacteriaceae</taxon>
        <taxon>Nonlabens</taxon>
    </lineage>
</organism>
<keyword evidence="2" id="KW-0812">Transmembrane</keyword>
<evidence type="ECO:0000256" key="1">
    <source>
        <dbReference type="ARBA" id="ARBA00004141"/>
    </source>
</evidence>
<dbReference type="InterPro" id="IPR032808">
    <property type="entry name" value="DoxX"/>
</dbReference>
<reference evidence="5" key="1">
    <citation type="journal article" date="2014" name="Genome Announc.">
        <title>Draft Genome Sequences of Marine Flavobacterium Nonlabens Strains NR17, NR24, NR27, NR32, NR33, and Ara13.</title>
        <authorList>
            <person name="Nakanishi M."/>
            <person name="Meirelles P."/>
            <person name="Suzuki R."/>
            <person name="Takatani N."/>
            <person name="Mino S."/>
            <person name="Suda W."/>
            <person name="Oshima K."/>
            <person name="Hattori M."/>
            <person name="Ohkuma M."/>
            <person name="Hosokawa M."/>
            <person name="Miyashita K."/>
            <person name="Thompson F.L."/>
            <person name="Niwa A."/>
            <person name="Sawabe T."/>
            <person name="Sawabe T."/>
        </authorList>
    </citation>
    <scope>NUCLEOTIDE SEQUENCE [LARGE SCALE GENOMIC DNA]</scope>
    <source>
        <strain evidence="5">JCM 19294</strain>
    </source>
</reference>
<dbReference type="EMBL" id="BBML01000002">
    <property type="protein sequence ID" value="GAK96613.1"/>
    <property type="molecule type" value="Genomic_DNA"/>
</dbReference>
<accession>A0A090Q4D6</accession>
<keyword evidence="3" id="KW-1133">Transmembrane helix</keyword>
<evidence type="ECO:0000256" key="3">
    <source>
        <dbReference type="ARBA" id="ARBA00022989"/>
    </source>
</evidence>
<evidence type="ECO:0000313" key="5">
    <source>
        <dbReference type="EMBL" id="GAK96613.1"/>
    </source>
</evidence>
<proteinExistence type="predicted"/>
<keyword evidence="4" id="KW-0472">Membrane</keyword>
<evidence type="ECO:0000313" key="6">
    <source>
        <dbReference type="Proteomes" id="UP000029221"/>
    </source>
</evidence>
<comment type="subcellular location">
    <subcellularLocation>
        <location evidence="1">Membrane</location>
        <topology evidence="1">Multi-pass membrane protein</topology>
    </subcellularLocation>
</comment>
<dbReference type="Pfam" id="PF07681">
    <property type="entry name" value="DoxX"/>
    <property type="match status" value="1"/>
</dbReference>
<gene>
    <name evidence="5" type="ORF">JCM19294_2126</name>
</gene>
<evidence type="ECO:0000256" key="4">
    <source>
        <dbReference type="ARBA" id="ARBA00023136"/>
    </source>
</evidence>
<name>A0A090Q4D6_9FLAO</name>
<keyword evidence="6" id="KW-1185">Reference proteome</keyword>
<evidence type="ECO:0008006" key="7">
    <source>
        <dbReference type="Google" id="ProtNLM"/>
    </source>
</evidence>
<protein>
    <recommendedName>
        <fullName evidence="7">DoxX family protein</fullName>
    </recommendedName>
</protein>
<dbReference type="AlphaFoldDB" id="A0A090Q4D6"/>
<evidence type="ECO:0000256" key="2">
    <source>
        <dbReference type="ARBA" id="ARBA00022692"/>
    </source>
</evidence>
<comment type="caution">
    <text evidence="5">The sequence shown here is derived from an EMBL/GenBank/DDBJ whole genome shotgun (WGS) entry which is preliminary data.</text>
</comment>